<gene>
    <name evidence="1" type="ORF">SAMN05216227_10468</name>
</gene>
<evidence type="ECO:0000313" key="2">
    <source>
        <dbReference type="Proteomes" id="UP000183002"/>
    </source>
</evidence>
<protein>
    <submittedName>
        <fullName evidence="1">Uncharacterized protein</fullName>
    </submittedName>
</protein>
<name>A0A1H8LVV5_9RHOB</name>
<evidence type="ECO:0000313" key="1">
    <source>
        <dbReference type="EMBL" id="SEO09160.1"/>
    </source>
</evidence>
<dbReference type="AlphaFoldDB" id="A0A1H8LVV5"/>
<keyword evidence="2" id="KW-1185">Reference proteome</keyword>
<organism evidence="1 2">
    <name type="scientific">Pseudorhodobacter antarcticus</name>
    <dbReference type="NCBI Taxonomy" id="1077947"/>
    <lineage>
        <taxon>Bacteria</taxon>
        <taxon>Pseudomonadati</taxon>
        <taxon>Pseudomonadota</taxon>
        <taxon>Alphaproteobacteria</taxon>
        <taxon>Rhodobacterales</taxon>
        <taxon>Paracoccaceae</taxon>
        <taxon>Pseudorhodobacter</taxon>
    </lineage>
</organism>
<reference evidence="1 2" key="1">
    <citation type="submission" date="2016-10" db="EMBL/GenBank/DDBJ databases">
        <authorList>
            <person name="de Groot N.N."/>
        </authorList>
    </citation>
    <scope>NUCLEOTIDE SEQUENCE [LARGE SCALE GENOMIC DNA]</scope>
    <source>
        <strain evidence="1 2">CGMCC 1.10836</strain>
    </source>
</reference>
<dbReference type="Proteomes" id="UP000183002">
    <property type="component" value="Unassembled WGS sequence"/>
</dbReference>
<dbReference type="OrthoDB" id="7851858at2"/>
<dbReference type="RefSeq" id="WP_050520793.1">
    <property type="nucleotide sequence ID" value="NZ_FOCO01000046.1"/>
</dbReference>
<proteinExistence type="predicted"/>
<dbReference type="STRING" id="1077947.SAMN05216227_10468"/>
<dbReference type="EMBL" id="FOCO01000046">
    <property type="protein sequence ID" value="SEO09160.1"/>
    <property type="molecule type" value="Genomic_DNA"/>
</dbReference>
<sequence length="111" mass="12592">MKITREFCPGDRYVYDFGLCSYEKGWAQVDTAQDASYFGTWANPTRLMIFSYCEGDTTLKEAASPEEFAAELREIDAWNRANGYGPGRIDPGFDPAMRAAFDRLSLADLFY</sequence>
<accession>A0A1H8LVV5</accession>